<proteinExistence type="predicted"/>
<keyword evidence="6" id="KW-1185">Reference proteome</keyword>
<dbReference type="AlphaFoldDB" id="A0A9W6WEH4"/>
<evidence type="ECO:0000313" key="6">
    <source>
        <dbReference type="Proteomes" id="UP001165120"/>
    </source>
</evidence>
<reference evidence="5" key="1">
    <citation type="submission" date="2023-04" db="EMBL/GenBank/DDBJ databases">
        <title>Candida boidinii NBRC 10035.</title>
        <authorList>
            <person name="Ichikawa N."/>
            <person name="Sato H."/>
            <person name="Tonouchi N."/>
        </authorList>
    </citation>
    <scope>NUCLEOTIDE SEQUENCE</scope>
    <source>
        <strain evidence="5">NBRC 10035</strain>
    </source>
</reference>
<dbReference type="Pfam" id="PF24681">
    <property type="entry name" value="Kelch_KLHDC2_KLHL20_DRC7"/>
    <property type="match status" value="1"/>
</dbReference>
<dbReference type="InterPro" id="IPR000210">
    <property type="entry name" value="BTB/POZ_dom"/>
</dbReference>
<dbReference type="PANTHER" id="PTHR46093:SF18">
    <property type="entry name" value="FIBRONECTIN TYPE-III DOMAIN-CONTAINING PROTEIN"/>
    <property type="match status" value="1"/>
</dbReference>
<gene>
    <name evidence="5" type="ORF">Cboi02_000045700</name>
</gene>
<feature type="compositionally biased region" description="Polar residues" evidence="3">
    <location>
        <begin position="674"/>
        <end position="683"/>
    </location>
</feature>
<dbReference type="Proteomes" id="UP001165120">
    <property type="component" value="Unassembled WGS sequence"/>
</dbReference>
<feature type="compositionally biased region" description="Polar residues" evidence="3">
    <location>
        <begin position="708"/>
        <end position="717"/>
    </location>
</feature>
<dbReference type="SUPFAM" id="SSF54695">
    <property type="entry name" value="POZ domain"/>
    <property type="match status" value="1"/>
</dbReference>
<name>A0A9W6WEH4_CANBO</name>
<dbReference type="InterPro" id="IPR015915">
    <property type="entry name" value="Kelch-typ_b-propeller"/>
</dbReference>
<dbReference type="Gene3D" id="3.30.710.10">
    <property type="entry name" value="Potassium Channel Kv1.1, Chain A"/>
    <property type="match status" value="1"/>
</dbReference>
<feature type="region of interest" description="Disordered" evidence="3">
    <location>
        <begin position="639"/>
        <end position="717"/>
    </location>
</feature>
<feature type="domain" description="BTB" evidence="4">
    <location>
        <begin position="473"/>
        <end position="539"/>
    </location>
</feature>
<keyword evidence="2" id="KW-0677">Repeat</keyword>
<evidence type="ECO:0000256" key="1">
    <source>
        <dbReference type="ARBA" id="ARBA00022441"/>
    </source>
</evidence>
<evidence type="ECO:0000256" key="3">
    <source>
        <dbReference type="SAM" id="MobiDB-lite"/>
    </source>
</evidence>
<sequence length="901" mass="101664">MWENSSTANSPCPGLDQLNIGETLETLDFKPPTRARSATAITDDGYIFIFGGFDHDDMLDDNVYLLNLNTLKWSVKSSGLYREGHTATYIGGNKILIYGGVSDDQPDQGGSNNTRSTIKVNNFISDSNMLIYDYITNRWTRPLETRIFHSAGPRSRHACCVSHDKRMLFISGGFKKTKTIIDNSNYNNNNDNDLGNDLYCFNLQTGEWDGPRNYISRFDHTMIYNEINNNPSNSKLLSFSGLSDEMNHVKKVSMFDLSLNCLTDIKFSNTPRTVGTENQFFFNYKNSFILDIKLPTTRKSFNMETVWSVRERNLVPLISVFEVATLKYYPVLSSNFEVLAGYSWVHAFVVKDYLILLGNKDEREDDISLEDGLKLTHMIKFNLHELGIVPDNPFGVSQISNLPQQNIDAKSASSSIFTIDDSVLKEFNGLLQNQEFCDFNIVPVEGNIRPNEVDQDPIFIDKKDQAKFAKSDDDQPIFIKSDPIPVHKLLLIARWPYFKRMIDAGMSESETNQVFIPEPYNLVKLLVEFFYTNEVSPTCTIDELNGLLHLSNLYYIGYLKNLVISKIYSIGFKVATVLSTWKVSIEIDNPTLRHNCESFIRSNWGMLVKTNQFKELNKDFLIKLFETLHENSLIINESPKTSSTMTSNSNISTTSSLVDDRTESNLPSRRPFESINSVPSNTIFDRPGASAITPSSSGPSLFSSTSTARNTTPISDNYNSYYRFGRDNSTTGTTNATTGTQGDMIHRHSILFPREPINGSDDSLRFPLRRFDRAPEPNQNRRLYFDRPPVDRLATESSTIDTRNNPVTGVFGSYATNSNISPTQPSTHTRRIARLTRSAFPNNTERAGHFSVDPPTGENVDDTDDEAVNIATSLFEQEAAARSQSILNALGDIDSDVEIQF</sequence>
<feature type="compositionally biased region" description="Low complexity" evidence="3">
    <location>
        <begin position="641"/>
        <end position="656"/>
    </location>
</feature>
<evidence type="ECO:0000256" key="2">
    <source>
        <dbReference type="ARBA" id="ARBA00022737"/>
    </source>
</evidence>
<dbReference type="PROSITE" id="PS50097">
    <property type="entry name" value="BTB"/>
    <property type="match status" value="1"/>
</dbReference>
<dbReference type="InterPro" id="IPR011333">
    <property type="entry name" value="SKP1/BTB/POZ_sf"/>
</dbReference>
<dbReference type="CDD" id="cd18186">
    <property type="entry name" value="BTB_POZ_ZBTB_KLHL-like"/>
    <property type="match status" value="1"/>
</dbReference>
<keyword evidence="1" id="KW-0880">Kelch repeat</keyword>
<accession>A0A9W6WEH4</accession>
<dbReference type="CDD" id="cd14733">
    <property type="entry name" value="BACK"/>
    <property type="match status" value="1"/>
</dbReference>
<dbReference type="EMBL" id="BSXN01000085">
    <property type="protein sequence ID" value="GME67024.1"/>
    <property type="molecule type" value="Genomic_DNA"/>
</dbReference>
<dbReference type="Pfam" id="PF00651">
    <property type="entry name" value="BTB"/>
    <property type="match status" value="1"/>
</dbReference>
<comment type="caution">
    <text evidence="5">The sequence shown here is derived from an EMBL/GenBank/DDBJ whole genome shotgun (WGS) entry which is preliminary data.</text>
</comment>
<dbReference type="PANTHER" id="PTHR46093">
    <property type="entry name" value="ACYL-COA-BINDING DOMAIN-CONTAINING PROTEIN 5"/>
    <property type="match status" value="1"/>
</dbReference>
<feature type="compositionally biased region" description="Low complexity" evidence="3">
    <location>
        <begin position="693"/>
        <end position="707"/>
    </location>
</feature>
<evidence type="ECO:0000259" key="4">
    <source>
        <dbReference type="PROSITE" id="PS50097"/>
    </source>
</evidence>
<dbReference type="Gene3D" id="2.120.10.80">
    <property type="entry name" value="Kelch-type beta propeller"/>
    <property type="match status" value="1"/>
</dbReference>
<organism evidence="5 6">
    <name type="scientific">Candida boidinii</name>
    <name type="common">Yeast</name>
    <dbReference type="NCBI Taxonomy" id="5477"/>
    <lineage>
        <taxon>Eukaryota</taxon>
        <taxon>Fungi</taxon>
        <taxon>Dikarya</taxon>
        <taxon>Ascomycota</taxon>
        <taxon>Saccharomycotina</taxon>
        <taxon>Pichiomycetes</taxon>
        <taxon>Pichiales</taxon>
        <taxon>Pichiaceae</taxon>
        <taxon>Ogataea</taxon>
        <taxon>Ogataea/Candida clade</taxon>
    </lineage>
</organism>
<dbReference type="SUPFAM" id="SSF117281">
    <property type="entry name" value="Kelch motif"/>
    <property type="match status" value="1"/>
</dbReference>
<evidence type="ECO:0000313" key="5">
    <source>
        <dbReference type="EMBL" id="GME67024.1"/>
    </source>
</evidence>
<protein>
    <submittedName>
        <fullName evidence="5">Unnamed protein product</fullName>
    </submittedName>
</protein>